<proteinExistence type="predicted"/>
<dbReference type="InterPro" id="IPR013103">
    <property type="entry name" value="RVT_2"/>
</dbReference>
<dbReference type="Pfam" id="PF00665">
    <property type="entry name" value="rve"/>
    <property type="match status" value="1"/>
</dbReference>
<evidence type="ECO:0000313" key="4">
    <source>
        <dbReference type="EMBL" id="SPD16924.1"/>
    </source>
</evidence>
<protein>
    <recommendedName>
        <fullName evidence="3">Integrase catalytic domain-containing protein</fullName>
    </recommendedName>
</protein>
<feature type="region of interest" description="Disordered" evidence="1">
    <location>
        <begin position="1512"/>
        <end position="1536"/>
    </location>
</feature>
<dbReference type="CDD" id="cd09272">
    <property type="entry name" value="RNase_HI_RT_Ty1"/>
    <property type="match status" value="1"/>
</dbReference>
<feature type="compositionally biased region" description="Low complexity" evidence="1">
    <location>
        <begin position="916"/>
        <end position="932"/>
    </location>
</feature>
<dbReference type="InterPro" id="IPR001584">
    <property type="entry name" value="Integrase_cat-core"/>
</dbReference>
<feature type="region of interest" description="Disordered" evidence="1">
    <location>
        <begin position="911"/>
        <end position="932"/>
    </location>
</feature>
<feature type="domain" description="Integrase catalytic" evidence="3">
    <location>
        <begin position="606"/>
        <end position="782"/>
    </location>
</feature>
<accession>A0A2N9HYV3</accession>
<dbReference type="InterPro" id="IPR057670">
    <property type="entry name" value="SH3_retrovirus"/>
</dbReference>
<dbReference type="PANTHER" id="PTHR11439">
    <property type="entry name" value="GAG-POL-RELATED RETROTRANSPOSON"/>
    <property type="match status" value="1"/>
</dbReference>
<organism evidence="4">
    <name type="scientific">Fagus sylvatica</name>
    <name type="common">Beechnut</name>
    <dbReference type="NCBI Taxonomy" id="28930"/>
    <lineage>
        <taxon>Eukaryota</taxon>
        <taxon>Viridiplantae</taxon>
        <taxon>Streptophyta</taxon>
        <taxon>Embryophyta</taxon>
        <taxon>Tracheophyta</taxon>
        <taxon>Spermatophyta</taxon>
        <taxon>Magnoliopsida</taxon>
        <taxon>eudicotyledons</taxon>
        <taxon>Gunneridae</taxon>
        <taxon>Pentapetalae</taxon>
        <taxon>rosids</taxon>
        <taxon>fabids</taxon>
        <taxon>Fagales</taxon>
        <taxon>Fagaceae</taxon>
        <taxon>Fagus</taxon>
    </lineage>
</organism>
<dbReference type="SUPFAM" id="SSF56672">
    <property type="entry name" value="DNA/RNA polymerases"/>
    <property type="match status" value="1"/>
</dbReference>
<name>A0A2N9HYV3_FAGSY</name>
<evidence type="ECO:0000259" key="3">
    <source>
        <dbReference type="PROSITE" id="PS50994"/>
    </source>
</evidence>
<dbReference type="PROSITE" id="PS50994">
    <property type="entry name" value="INTEGRASE"/>
    <property type="match status" value="1"/>
</dbReference>
<feature type="compositionally biased region" description="Basic and acidic residues" evidence="1">
    <location>
        <begin position="1527"/>
        <end position="1536"/>
    </location>
</feature>
<dbReference type="SUPFAM" id="SSF53098">
    <property type="entry name" value="Ribonuclease H-like"/>
    <property type="match status" value="1"/>
</dbReference>
<gene>
    <name evidence="4" type="ORF">FSB_LOCUS44806</name>
</gene>
<reference evidence="4" key="1">
    <citation type="submission" date="2018-02" db="EMBL/GenBank/DDBJ databases">
        <authorList>
            <person name="Cohen D.B."/>
            <person name="Kent A.D."/>
        </authorList>
    </citation>
    <scope>NUCLEOTIDE SEQUENCE</scope>
</reference>
<dbReference type="Gene3D" id="3.30.420.10">
    <property type="entry name" value="Ribonuclease H-like superfamily/Ribonuclease H"/>
    <property type="match status" value="1"/>
</dbReference>
<dbReference type="Pfam" id="PF13976">
    <property type="entry name" value="gag_pre-integrs"/>
    <property type="match status" value="1"/>
</dbReference>
<feature type="chain" id="PRO_5014692734" description="Integrase catalytic domain-containing protein" evidence="2">
    <location>
        <begin position="22"/>
        <end position="1536"/>
    </location>
</feature>
<dbReference type="GO" id="GO:0015074">
    <property type="term" value="P:DNA integration"/>
    <property type="evidence" value="ECO:0007669"/>
    <property type="project" value="InterPro"/>
</dbReference>
<dbReference type="InterPro" id="IPR025724">
    <property type="entry name" value="GAG-pre-integrase_dom"/>
</dbReference>
<feature type="region of interest" description="Disordered" evidence="1">
    <location>
        <begin position="93"/>
        <end position="117"/>
    </location>
</feature>
<dbReference type="GO" id="GO:0003676">
    <property type="term" value="F:nucleic acid binding"/>
    <property type="evidence" value="ECO:0007669"/>
    <property type="project" value="InterPro"/>
</dbReference>
<dbReference type="InterPro" id="IPR043502">
    <property type="entry name" value="DNA/RNA_pol_sf"/>
</dbReference>
<feature type="region of interest" description="Disordered" evidence="1">
    <location>
        <begin position="425"/>
        <end position="445"/>
    </location>
</feature>
<evidence type="ECO:0000256" key="1">
    <source>
        <dbReference type="SAM" id="MobiDB-lite"/>
    </source>
</evidence>
<keyword evidence="2" id="KW-0732">Signal</keyword>
<dbReference type="PANTHER" id="PTHR11439:SF500">
    <property type="entry name" value="RNA-DIRECTED DNA POLYMERASE"/>
    <property type="match status" value="1"/>
</dbReference>
<dbReference type="Pfam" id="PF25597">
    <property type="entry name" value="SH3_retrovirus"/>
    <property type="match status" value="1"/>
</dbReference>
<dbReference type="Pfam" id="PF14223">
    <property type="entry name" value="Retrotran_gag_2"/>
    <property type="match status" value="1"/>
</dbReference>
<dbReference type="InterPro" id="IPR036397">
    <property type="entry name" value="RNaseH_sf"/>
</dbReference>
<feature type="compositionally biased region" description="Polar residues" evidence="1">
    <location>
        <begin position="1512"/>
        <end position="1526"/>
    </location>
</feature>
<sequence>MGTYMIPILKGLLWGLSIKVAYDVLRSEQEAEMKRKTKVKEEEIPGRSFVETKVKNEEIPDRRSVETEVKKKEKIPGRSLVETKVKNEEIPSRRSVETEVKKNEKIPGRRSVETEVKNEEIPSRRAVETKVKNEDFPGRRLVDLVLSWSIKDVLDKLLYKNQVCPPGSSHPPPHRPPIPPYPYASPNGNQGLRTFLVDRTECTVAMSSFSYVNDPSARPEMALLYKITPVLSCHDLIGFVDGSESCPSKYQLDEHQKETTILNPAFVTWNKKDQCVLSLINATLSESVLGTVYGLKTARQAWTALAARMASHSRSRVTHLKRQLQNLKQGSKSCLEYIQGAKHMADQLSAVGKPVDDEDLISYIVSGLNSSFTPFVTSYSFATRDSVLSLQEFQDELMNYETLLEHHNQSVISDTGNFAMFANKPGQFSSNRNNNNNKKGRHPPAQLAPMAAHTHVTQDDQPWFADSGANTHITSAMENLSLQQQYQGNEEVAVGNGASLQIFGTGSISLPNNLNLQRDSQTGRILLQGQSEDGLYPIRFSKQPSHPSNKFTAFLGVKTTFPIWHNRLGHPTMLLVQHLLKQHNLPVIGRLSTIPNVCEPCQLAKSKQLPFPALCRIAKGPLDTIHTNVWTSPVLSISGCKYYVSFIDEYSRFTWLFPLHAKSDVFACFIKFKSIVENQFSCKIKILQSDGGGEYSKTQFQNYLTTNGILPHISCPHTPQQNGISERKHCHIVETGLALLAQSHLHTKYWVDAFNTAVYLINRLPTPILHNVSPFFKLLQIQPDYSLLKVFGCSCFPLLRPYNAHKLLFRSKKCIFLGYSANHRGYRCLDPSNSRIYISRNVVFDETSFLAKDMVPHSSDQVSASPASLAPFLHNLGYSIANNNCAGSSPSSSPSPCPSTCDMVPMDLNMTPPVPLETSTSSSPIESSDPTLVMEPPSLSPLLVTSDLPPPVALPLTTPPAAAPSTTASSSSSIVTRSQTDNLPLCHLKPTCFSQAVKHQDWRVAMGAEFDALLANHTWTLCPRPLHKNVIRNKWVYKLKQHSDGSIERYKARLVAKGFDQRDGIDYFETFSPVIKPTTLRLVLAVAVSRAWPVRQLDISNAFLHGVLDEEVFMEQPQGFIDKTKPDHVCRLQKAIYGLKQAPRAWFTRLSHALISLGFIESVVDHSLFIFHCDAALIYFLVYVDNILITGPDEHLILQLIDHLKTEFALKDLGSLAFFLGIHAVRDHTKLHLHQSKYITDLLTRTRMIGAKPATTPLSSSLKLSKTEGDPLPDATEYRHVVGALQYCTLTRPDIAYPVNLLCQFMHSPTTLHWSAAKRVLRYLKGTVDHGLIFTKGNQHLQAFCDSDWVGNPDDRRSTTGFGVFFGSCLISWSAKKQAVVSRSSTEAEYRAMALATADLYWLRMLLKDLCITLPSPPTLWCDNVGALALASNPVFHARTKHIEIDYHFVREKVVNNDISTRYIATVDQVADIFTKPLGRARYLLLRDKLHVVPPPICLKGGVRDKAEIRIDSSQQSLSSATPNQHSSEDIDRDKE</sequence>
<evidence type="ECO:0000256" key="2">
    <source>
        <dbReference type="SAM" id="SignalP"/>
    </source>
</evidence>
<dbReference type="InterPro" id="IPR012337">
    <property type="entry name" value="RNaseH-like_sf"/>
</dbReference>
<feature type="signal peptide" evidence="2">
    <location>
        <begin position="1"/>
        <end position="21"/>
    </location>
</feature>
<dbReference type="EMBL" id="OIVN01004361">
    <property type="protein sequence ID" value="SPD16924.1"/>
    <property type="molecule type" value="Genomic_DNA"/>
</dbReference>
<dbReference type="Pfam" id="PF07727">
    <property type="entry name" value="RVT_2"/>
    <property type="match status" value="1"/>
</dbReference>